<dbReference type="EMBL" id="RSCL01000004">
    <property type="protein sequence ID" value="RUT07599.1"/>
    <property type="molecule type" value="Genomic_DNA"/>
</dbReference>
<gene>
    <name evidence="2" type="ORF">DSM106972_018590</name>
</gene>
<dbReference type="PANTHER" id="PTHR22916">
    <property type="entry name" value="GLYCOSYLTRANSFERASE"/>
    <property type="match status" value="1"/>
</dbReference>
<evidence type="ECO:0000259" key="1">
    <source>
        <dbReference type="Pfam" id="PF00535"/>
    </source>
</evidence>
<comment type="caution">
    <text evidence="2">The sequence shown here is derived from an EMBL/GenBank/DDBJ whole genome shotgun (WGS) entry which is preliminary data.</text>
</comment>
<dbReference type="InterPro" id="IPR001173">
    <property type="entry name" value="Glyco_trans_2-like"/>
</dbReference>
<evidence type="ECO:0000313" key="2">
    <source>
        <dbReference type="EMBL" id="RUT07599.1"/>
    </source>
</evidence>
<dbReference type="Gene3D" id="3.40.50.2000">
    <property type="entry name" value="Glycogen Phosphorylase B"/>
    <property type="match status" value="2"/>
</dbReference>
<dbReference type="AlphaFoldDB" id="A0A433VND5"/>
<reference evidence="2" key="2">
    <citation type="journal article" date="2019" name="Genome Biol. Evol.">
        <title>Day and night: Metabolic profiles and evolutionary relationships of six axenic non-marine cyanobacteria.</title>
        <authorList>
            <person name="Will S.E."/>
            <person name="Henke P."/>
            <person name="Boedeker C."/>
            <person name="Huang S."/>
            <person name="Brinkmann H."/>
            <person name="Rohde M."/>
            <person name="Jarek M."/>
            <person name="Friedl T."/>
            <person name="Seufert S."/>
            <person name="Schumacher M."/>
            <person name="Overmann J."/>
            <person name="Neumann-Schaal M."/>
            <person name="Petersen J."/>
        </authorList>
    </citation>
    <scope>NUCLEOTIDE SEQUENCE [LARGE SCALE GENOMIC DNA]</scope>
    <source>
        <strain evidence="2">PCC 7102</strain>
    </source>
</reference>
<feature type="domain" description="Glycosyltransferase 2-like" evidence="1">
    <location>
        <begin position="9"/>
        <end position="138"/>
    </location>
</feature>
<dbReference type="CDD" id="cd03801">
    <property type="entry name" value="GT4_PimA-like"/>
    <property type="match status" value="1"/>
</dbReference>
<dbReference type="Pfam" id="PF13692">
    <property type="entry name" value="Glyco_trans_1_4"/>
    <property type="match status" value="1"/>
</dbReference>
<dbReference type="InterPro" id="IPR029044">
    <property type="entry name" value="Nucleotide-diphossugar_trans"/>
</dbReference>
<dbReference type="CDD" id="cd06433">
    <property type="entry name" value="GT_2_WfgS_like"/>
    <property type="match status" value="2"/>
</dbReference>
<dbReference type="RefSeq" id="WP_127080488.1">
    <property type="nucleotide sequence ID" value="NZ_RSCL01000004.1"/>
</dbReference>
<evidence type="ECO:0000313" key="3">
    <source>
        <dbReference type="Proteomes" id="UP000271624"/>
    </source>
</evidence>
<dbReference type="SUPFAM" id="SSF53448">
    <property type="entry name" value="Nucleotide-diphospho-sugar transferases"/>
    <property type="match status" value="2"/>
</dbReference>
<protein>
    <recommendedName>
        <fullName evidence="1">Glycosyltransferase 2-like domain-containing protein</fullName>
    </recommendedName>
</protein>
<organism evidence="2 3">
    <name type="scientific">Dulcicalothrix desertica PCC 7102</name>
    <dbReference type="NCBI Taxonomy" id="232991"/>
    <lineage>
        <taxon>Bacteria</taxon>
        <taxon>Bacillati</taxon>
        <taxon>Cyanobacteriota</taxon>
        <taxon>Cyanophyceae</taxon>
        <taxon>Nostocales</taxon>
        <taxon>Calotrichaceae</taxon>
        <taxon>Dulcicalothrix</taxon>
    </lineage>
</organism>
<feature type="domain" description="Glycosyltransferase 2-like" evidence="1">
    <location>
        <begin position="316"/>
        <end position="442"/>
    </location>
</feature>
<dbReference type="Gene3D" id="3.90.550.10">
    <property type="entry name" value="Spore Coat Polysaccharide Biosynthesis Protein SpsA, Chain A"/>
    <property type="match status" value="2"/>
</dbReference>
<accession>A0A433VND5</accession>
<reference evidence="2" key="1">
    <citation type="submission" date="2018-12" db="EMBL/GenBank/DDBJ databases">
        <authorList>
            <person name="Will S."/>
            <person name="Neumann-Schaal M."/>
            <person name="Henke P."/>
        </authorList>
    </citation>
    <scope>NUCLEOTIDE SEQUENCE</scope>
    <source>
        <strain evidence="2">PCC 7102</strain>
    </source>
</reference>
<dbReference type="OrthoDB" id="396512at2"/>
<dbReference type="SUPFAM" id="SSF53756">
    <property type="entry name" value="UDP-Glycosyltransferase/glycogen phosphorylase"/>
    <property type="match status" value="1"/>
</dbReference>
<dbReference type="Pfam" id="PF00535">
    <property type="entry name" value="Glycos_transf_2"/>
    <property type="match status" value="2"/>
</dbReference>
<sequence>MTDKLPQISIIVPSFNQGKYLSHTLESIFCQEYPFLEVIVMDGGSTDNSVEIIRSYESKLKYWQSQPDGGQSAAINAGIKYCTGEIVAWLNSDDYYWSNCLWTVAHAYQSFPERGIYIGNGLRYDQARERYTPFSRRHLVMNREALRQGLDYILQPSVFFLRDAWNEVKGLNDKLRFCMDWDILIRISEHYPVVLINEFLSVSREYEETKTSTGKLKRAFEIVQMIQGYCEVEATPGSLYYMLETLLDVANTSIPALRYHVYEGIKEIRQYFAQQYGNEDGFPETGDLQDSVYLPIPIDVGSHAPRPNFADLPFISIIVPSFNQAEFLSQTLESIINQGYPKLEILVFDGGSCDGSVDILRSFQEHLTYWKSQPDNGPADAINQGFAIAKGDIIGWLNSDDMLAHDALWEVAQAFIEKPELDMVLGNALYIDEENKLQIVNHGCYRTGLYYGEIKPTEYIPLYWEYVHAVPQPTVYFKRHLLETCGKLNESYNYIFDFELFYRFTSKAKFYKLERTQAFYRIHATAKTSDWNKFLIELYSFSRPFWHQLPSFQFKSLLRDYVGKYMLRNYGTQRRNLRFWAIACLVALSTLTKIGNPEAMQPWLFPAPKNVVQDKPPTLKPNLLTSVSTPQTNYNIDRSNLRYFSVFCSFFLPCHPGYSGGEIRDFHLIRQLLTLSKVDFFAAQENSYKDRENLLLPLLENHHTVGNIAARQTDFVPFTPSKTSLQKHIINKIKSTILPFLADGYHQDVTGILPIFSTYLAPAIQETLEREQPDFFFVSPQLNPVALNLKLVSLQTRLILASYDVEWVRIKRLVASQKGLARLKMSAEIRRAASFEKENLANYDGIIAVSELDKQIFVKEYRFAPERILVVENGVDPQYFSFNERLPNTPPNIIFVGSFSYLPNQQAAWRLIRQIMPLVRKQYPNARLWIVGQYPDTQLIAQHDGRKIIVTGKVEDVRPYLAQASVLCVPLISGSGTKYKILEALSAGVPTVCTPLAQEGLNLEDGKEILVGKTDQELAARVIRLLNNPELAATLASSGRQVVEQQYTWDSNLKKIDDWLEFLKTIPRNNLKAVV</sequence>
<dbReference type="PANTHER" id="PTHR22916:SF65">
    <property type="entry name" value="SLR1065 PROTEIN"/>
    <property type="match status" value="1"/>
</dbReference>
<name>A0A433VND5_9CYAN</name>
<keyword evidence="3" id="KW-1185">Reference proteome</keyword>
<proteinExistence type="predicted"/>
<dbReference type="Proteomes" id="UP000271624">
    <property type="component" value="Unassembled WGS sequence"/>
</dbReference>